<dbReference type="Proteomes" id="UP001610446">
    <property type="component" value="Unassembled WGS sequence"/>
</dbReference>
<reference evidence="1 2" key="1">
    <citation type="submission" date="2024-07" db="EMBL/GenBank/DDBJ databases">
        <title>Section-level genome sequencing and comparative genomics of Aspergillus sections Usti and Cavernicolus.</title>
        <authorList>
            <consortium name="Lawrence Berkeley National Laboratory"/>
            <person name="Nybo J.L."/>
            <person name="Vesth T.C."/>
            <person name="Theobald S."/>
            <person name="Frisvad J.C."/>
            <person name="Larsen T.O."/>
            <person name="Kjaerboelling I."/>
            <person name="Rothschild-Mancinelli K."/>
            <person name="Lyhne E.K."/>
            <person name="Kogle M.E."/>
            <person name="Barry K."/>
            <person name="Clum A."/>
            <person name="Na H."/>
            <person name="Ledsgaard L."/>
            <person name="Lin J."/>
            <person name="Lipzen A."/>
            <person name="Kuo A."/>
            <person name="Riley R."/>
            <person name="Mondo S."/>
            <person name="Labutti K."/>
            <person name="Haridas S."/>
            <person name="Pangalinan J."/>
            <person name="Salamov A.A."/>
            <person name="Simmons B.A."/>
            <person name="Magnuson J.K."/>
            <person name="Chen J."/>
            <person name="Drula E."/>
            <person name="Henrissat B."/>
            <person name="Wiebenga A."/>
            <person name="Lubbers R.J."/>
            <person name="Gomes A.C."/>
            <person name="Makela M.R."/>
            <person name="Stajich J."/>
            <person name="Grigoriev I.V."/>
            <person name="Mortensen U.H."/>
            <person name="De Vries R.P."/>
            <person name="Baker S.E."/>
            <person name="Andersen M.R."/>
        </authorList>
    </citation>
    <scope>NUCLEOTIDE SEQUENCE [LARGE SCALE GENOMIC DNA]</scope>
    <source>
        <strain evidence="1 2">CBS 123904</strain>
    </source>
</reference>
<name>A0ABR4KH27_9EURO</name>
<evidence type="ECO:0000313" key="2">
    <source>
        <dbReference type="Proteomes" id="UP001610446"/>
    </source>
</evidence>
<evidence type="ECO:0000313" key="1">
    <source>
        <dbReference type="EMBL" id="KAL2851569.1"/>
    </source>
</evidence>
<protein>
    <submittedName>
        <fullName evidence="1">Uncharacterized protein</fullName>
    </submittedName>
</protein>
<accession>A0ABR4KH27</accession>
<dbReference type="EMBL" id="JBFXLU010000029">
    <property type="protein sequence ID" value="KAL2851569.1"/>
    <property type="molecule type" value="Genomic_DNA"/>
</dbReference>
<comment type="caution">
    <text evidence="1">The sequence shown here is derived from an EMBL/GenBank/DDBJ whole genome shotgun (WGS) entry which is preliminary data.</text>
</comment>
<organism evidence="1 2">
    <name type="scientific">Aspergillus pseudoustus</name>
    <dbReference type="NCBI Taxonomy" id="1810923"/>
    <lineage>
        <taxon>Eukaryota</taxon>
        <taxon>Fungi</taxon>
        <taxon>Dikarya</taxon>
        <taxon>Ascomycota</taxon>
        <taxon>Pezizomycotina</taxon>
        <taxon>Eurotiomycetes</taxon>
        <taxon>Eurotiomycetidae</taxon>
        <taxon>Eurotiales</taxon>
        <taxon>Aspergillaceae</taxon>
        <taxon>Aspergillus</taxon>
        <taxon>Aspergillus subgen. Nidulantes</taxon>
    </lineage>
</organism>
<proteinExistence type="predicted"/>
<sequence>MSDIGQSSMRILNHVVTAPSLLCSFDRLFRLIRMQILQDKQRDENADEMSTSLVMAVSSDWLFPEMVRIRRAGLGQSWMHSKLHPLHSLEFSRQNSGSTAHNACHRPLTPCCIRESGFAPALWKFSDDGLTDSASPKTRDAADANVVLRAGWRSADGGLQHLAPGKLRGAEYSPRWTNRRACANQDSTLYHRADLSCHLTRCDSDVPVAPLKLRGSQNCCSRTWKTDLNDPLVEGQSHHHNVDCTMIGLAGQEYPYLILQDAALALRF</sequence>
<keyword evidence="2" id="KW-1185">Reference proteome</keyword>
<gene>
    <name evidence="1" type="ORF">BJY01DRAFT_109355</name>
</gene>